<feature type="region of interest" description="Disordered" evidence="1">
    <location>
        <begin position="1"/>
        <end position="70"/>
    </location>
</feature>
<accession>A0A922M8F5</accession>
<gene>
    <name evidence="2" type="ORF">HF086_000280</name>
</gene>
<feature type="compositionally biased region" description="Polar residues" evidence="1">
    <location>
        <begin position="29"/>
        <end position="59"/>
    </location>
</feature>
<sequence length="302" mass="34285">MNVDESTMADAELPHGVSSAMPAPPVSQKRITSSCSSPILGQEVPHNSTSHRNTSQVNGGTVPGGSTDGHDIRTVEFIPLNYMQNMMQEMMTQLIRTTAQTFNSPNVRHTPRMRSLEHIYVPAFDPDDRTDTLQVWCRNIEDLKTEYELSDREILNLTRKNLRGRAAEWARRNYSSLTSWTELKTALLNDVERLDLDACREEAKLRMDELAQTKKANYDKTKAKIVPFKVGDTVLIRQNPRAINKLDSKFRGPCVITEINDNDRYTVRVHKTGNELYVSHDNMRIVSPDMGCELTDSLDAFN</sequence>
<dbReference type="Proteomes" id="UP000814243">
    <property type="component" value="Unassembled WGS sequence"/>
</dbReference>
<dbReference type="EMBL" id="JACEFF010000738">
    <property type="protein sequence ID" value="KAH9631943.1"/>
    <property type="molecule type" value="Genomic_DNA"/>
</dbReference>
<organism evidence="2 3">
    <name type="scientific">Spodoptera exigua</name>
    <name type="common">Beet armyworm</name>
    <name type="synonym">Noctua fulgens</name>
    <dbReference type="NCBI Taxonomy" id="7107"/>
    <lineage>
        <taxon>Eukaryota</taxon>
        <taxon>Metazoa</taxon>
        <taxon>Ecdysozoa</taxon>
        <taxon>Arthropoda</taxon>
        <taxon>Hexapoda</taxon>
        <taxon>Insecta</taxon>
        <taxon>Pterygota</taxon>
        <taxon>Neoptera</taxon>
        <taxon>Endopterygota</taxon>
        <taxon>Lepidoptera</taxon>
        <taxon>Glossata</taxon>
        <taxon>Ditrysia</taxon>
        <taxon>Noctuoidea</taxon>
        <taxon>Noctuidae</taxon>
        <taxon>Amphipyrinae</taxon>
        <taxon>Spodoptera</taxon>
    </lineage>
</organism>
<dbReference type="AlphaFoldDB" id="A0A922M8F5"/>
<reference evidence="2" key="1">
    <citation type="journal article" date="2021" name="G3 (Bethesda)">
        <title>Genome and transcriptome analysis of the beet armyworm Spodoptera exigua reveals targets for pest control. .</title>
        <authorList>
            <person name="Simon S."/>
            <person name="Breeschoten T."/>
            <person name="Jansen H.J."/>
            <person name="Dirks R.P."/>
            <person name="Schranz M.E."/>
            <person name="Ros V.I.D."/>
        </authorList>
    </citation>
    <scope>NUCLEOTIDE SEQUENCE</scope>
    <source>
        <strain evidence="2">TB_SE_WUR_2020</strain>
    </source>
</reference>
<name>A0A922M8F5_SPOEX</name>
<evidence type="ECO:0000313" key="3">
    <source>
        <dbReference type="Proteomes" id="UP000814243"/>
    </source>
</evidence>
<evidence type="ECO:0000313" key="2">
    <source>
        <dbReference type="EMBL" id="KAH9631943.1"/>
    </source>
</evidence>
<evidence type="ECO:0008006" key="4">
    <source>
        <dbReference type="Google" id="ProtNLM"/>
    </source>
</evidence>
<proteinExistence type="predicted"/>
<evidence type="ECO:0000256" key="1">
    <source>
        <dbReference type="SAM" id="MobiDB-lite"/>
    </source>
</evidence>
<comment type="caution">
    <text evidence="2">The sequence shown here is derived from an EMBL/GenBank/DDBJ whole genome shotgun (WGS) entry which is preliminary data.</text>
</comment>
<protein>
    <recommendedName>
        <fullName evidence="4">Retrotransposon gag domain-containing protein</fullName>
    </recommendedName>
</protein>